<reference evidence="2 3" key="1">
    <citation type="submission" date="2018-06" db="EMBL/GenBank/DDBJ databases">
        <authorList>
            <consortium name="Pathogen Informatics"/>
            <person name="Doyle S."/>
        </authorList>
    </citation>
    <scope>NUCLEOTIDE SEQUENCE [LARGE SCALE GENOMIC DNA]</scope>
    <source>
        <strain evidence="2 3">NCTC11155</strain>
    </source>
</reference>
<dbReference type="PROSITE" id="PS51186">
    <property type="entry name" value="GNAT"/>
    <property type="match status" value="1"/>
</dbReference>
<proteinExistence type="predicted"/>
<dbReference type="GeneID" id="93070941"/>
<dbReference type="InterPro" id="IPR016181">
    <property type="entry name" value="Acyl_CoA_acyltransferase"/>
</dbReference>
<dbReference type="RefSeq" id="WP_004291136.1">
    <property type="nucleotide sequence ID" value="NZ_CABKNQ010000018.1"/>
</dbReference>
<dbReference type="SUPFAM" id="SSF55729">
    <property type="entry name" value="Acyl-CoA N-acyltransferases (Nat)"/>
    <property type="match status" value="1"/>
</dbReference>
<evidence type="ECO:0000259" key="1">
    <source>
        <dbReference type="PROSITE" id="PS51186"/>
    </source>
</evidence>
<sequence>MEYTIKLYTEEYFEQCAEIERYLWKEDFEGRKMRFDWTYHKNPNYNKSLSVIAVTPDNEVVGFRGIFLNKFIIGGKSEVVAQICDTVIVPSARKQGLFSKMNRFSIDALRKEGIKLILDTGPSWIPYYGNKKIGFADLMSLRHMYDFSWGRILKKRLLGSQENFHNINNIEFVKNSIKYKITDSLSDKEIQSICALDRLGSIHSFVDPDNLKWRMTRTNKFYRFVQAFDANDVLLSFLMLSSIDLKDFNLGLVLYSDRNYVKKSYRFFREYCKPIEVLVWKPEGDANESKLLRKLGFHTIPFLHCIRKTPPALIYSLQYDRVGEINWEINGINVLEANSWNLRKLDLDSF</sequence>
<evidence type="ECO:0000313" key="3">
    <source>
        <dbReference type="Proteomes" id="UP000254424"/>
    </source>
</evidence>
<evidence type="ECO:0000313" key="2">
    <source>
        <dbReference type="EMBL" id="SUV29048.1"/>
    </source>
</evidence>
<dbReference type="Pfam" id="PF13527">
    <property type="entry name" value="Acetyltransf_9"/>
    <property type="match status" value="1"/>
</dbReference>
<dbReference type="GO" id="GO:0016747">
    <property type="term" value="F:acyltransferase activity, transferring groups other than amino-acyl groups"/>
    <property type="evidence" value="ECO:0007669"/>
    <property type="project" value="InterPro"/>
</dbReference>
<organism evidence="2 3">
    <name type="scientific">Bacteroides eggerthii</name>
    <dbReference type="NCBI Taxonomy" id="28111"/>
    <lineage>
        <taxon>Bacteria</taxon>
        <taxon>Pseudomonadati</taxon>
        <taxon>Bacteroidota</taxon>
        <taxon>Bacteroidia</taxon>
        <taxon>Bacteroidales</taxon>
        <taxon>Bacteroidaceae</taxon>
        <taxon>Bacteroides</taxon>
    </lineage>
</organism>
<dbReference type="InterPro" id="IPR000182">
    <property type="entry name" value="GNAT_dom"/>
</dbReference>
<dbReference type="Proteomes" id="UP000254424">
    <property type="component" value="Unassembled WGS sequence"/>
</dbReference>
<dbReference type="STRING" id="483216.BACEGG_02827"/>
<feature type="domain" description="N-acetyltransferase" evidence="1">
    <location>
        <begin position="3"/>
        <end position="154"/>
    </location>
</feature>
<protein>
    <recommendedName>
        <fullName evidence="1">N-acetyltransferase domain-containing protein</fullName>
    </recommendedName>
</protein>
<dbReference type="AlphaFoldDB" id="A0A380YMC1"/>
<accession>A0A380YMC1</accession>
<dbReference type="EMBL" id="UFSX01000001">
    <property type="protein sequence ID" value="SUV29048.1"/>
    <property type="molecule type" value="Genomic_DNA"/>
</dbReference>
<dbReference type="Gene3D" id="3.40.630.30">
    <property type="match status" value="1"/>
</dbReference>
<name>A0A380YMC1_9BACE</name>
<gene>
    <name evidence="2" type="ORF">NCTC11155_01015</name>
</gene>